<dbReference type="InterPro" id="IPR023187">
    <property type="entry name" value="Tscrpt_reg_MarR-type_CS"/>
</dbReference>
<dbReference type="CDD" id="cd00090">
    <property type="entry name" value="HTH_ARSR"/>
    <property type="match status" value="1"/>
</dbReference>
<feature type="domain" description="HTH marR-type" evidence="4">
    <location>
        <begin position="6"/>
        <end position="138"/>
    </location>
</feature>
<keyword evidence="1" id="KW-0805">Transcription regulation</keyword>
<sequence>MSFDRNSSAGYVVNHMARLFAEALTRRIQPLGLGTGQFPILLQLWSEEGLTQKQLVERLDLEQATVANTLNRMERDGLIVRKPHPVDGRSQCIHLTRKARALEKPATEAAMAVNRIALKTLSASDEKRFFETMAQVIGALQSDLKT</sequence>
<evidence type="ECO:0000256" key="2">
    <source>
        <dbReference type="ARBA" id="ARBA00023125"/>
    </source>
</evidence>
<keyword evidence="3" id="KW-0804">Transcription</keyword>
<evidence type="ECO:0000313" key="5">
    <source>
        <dbReference type="EMBL" id="NBJ23596.1"/>
    </source>
</evidence>
<dbReference type="PROSITE" id="PS50995">
    <property type="entry name" value="HTH_MARR_2"/>
    <property type="match status" value="1"/>
</dbReference>
<evidence type="ECO:0000259" key="4">
    <source>
        <dbReference type="PROSITE" id="PS50995"/>
    </source>
</evidence>
<dbReference type="PANTHER" id="PTHR42756:SF1">
    <property type="entry name" value="TRANSCRIPTIONAL REPRESSOR OF EMRAB OPERON"/>
    <property type="match status" value="1"/>
</dbReference>
<dbReference type="RefSeq" id="WP_161721214.1">
    <property type="nucleotide sequence ID" value="NZ_JAAAXI010000001.1"/>
</dbReference>
<name>A0ABW9YTN1_9HYPH</name>
<accession>A0ABW9YTN1</accession>
<dbReference type="PROSITE" id="PS01117">
    <property type="entry name" value="HTH_MARR_1"/>
    <property type="match status" value="1"/>
</dbReference>
<comment type="caution">
    <text evidence="5">The sequence shown here is derived from an EMBL/GenBank/DDBJ whole genome shotgun (WGS) entry which is preliminary data.</text>
</comment>
<evidence type="ECO:0000313" key="6">
    <source>
        <dbReference type="Proteomes" id="UP000818323"/>
    </source>
</evidence>
<evidence type="ECO:0000256" key="3">
    <source>
        <dbReference type="ARBA" id="ARBA00023163"/>
    </source>
</evidence>
<dbReference type="PANTHER" id="PTHR42756">
    <property type="entry name" value="TRANSCRIPTIONAL REGULATOR, MARR"/>
    <property type="match status" value="1"/>
</dbReference>
<dbReference type="InterPro" id="IPR036390">
    <property type="entry name" value="WH_DNA-bd_sf"/>
</dbReference>
<dbReference type="PRINTS" id="PR00598">
    <property type="entry name" value="HTHMARR"/>
</dbReference>
<dbReference type="Pfam" id="PF12802">
    <property type="entry name" value="MarR_2"/>
    <property type="match status" value="1"/>
</dbReference>
<dbReference type="InterPro" id="IPR011991">
    <property type="entry name" value="ArsR-like_HTH"/>
</dbReference>
<keyword evidence="6" id="KW-1185">Reference proteome</keyword>
<reference evidence="5 6" key="1">
    <citation type="submission" date="2020-01" db="EMBL/GenBank/DDBJ databases">
        <title>Microvirga sp. nov., an arsenate reduction bacterium isolated from Tibet hotspring sediments.</title>
        <authorList>
            <person name="Yuan C.-G."/>
        </authorList>
    </citation>
    <scope>NUCLEOTIDE SEQUENCE [LARGE SCALE GENOMIC DNA]</scope>
    <source>
        <strain evidence="5 6">SYSU G3D203</strain>
    </source>
</reference>
<protein>
    <submittedName>
        <fullName evidence="5">MarR family transcriptional regulator</fullName>
    </submittedName>
</protein>
<dbReference type="SMART" id="SM00347">
    <property type="entry name" value="HTH_MARR"/>
    <property type="match status" value="1"/>
</dbReference>
<dbReference type="SUPFAM" id="SSF46785">
    <property type="entry name" value="Winged helix' DNA-binding domain"/>
    <property type="match status" value="1"/>
</dbReference>
<proteinExistence type="predicted"/>
<dbReference type="InterPro" id="IPR036388">
    <property type="entry name" value="WH-like_DNA-bd_sf"/>
</dbReference>
<gene>
    <name evidence="5" type="ORF">GR303_04420</name>
</gene>
<dbReference type="Proteomes" id="UP000818323">
    <property type="component" value="Unassembled WGS sequence"/>
</dbReference>
<evidence type="ECO:0000256" key="1">
    <source>
        <dbReference type="ARBA" id="ARBA00023015"/>
    </source>
</evidence>
<organism evidence="5 6">
    <name type="scientific">Microvirga arsenatis</name>
    <dbReference type="NCBI Taxonomy" id="2692265"/>
    <lineage>
        <taxon>Bacteria</taxon>
        <taxon>Pseudomonadati</taxon>
        <taxon>Pseudomonadota</taxon>
        <taxon>Alphaproteobacteria</taxon>
        <taxon>Hyphomicrobiales</taxon>
        <taxon>Methylobacteriaceae</taxon>
        <taxon>Microvirga</taxon>
    </lineage>
</organism>
<dbReference type="EMBL" id="JAAAXJ010000002">
    <property type="protein sequence ID" value="NBJ23596.1"/>
    <property type="molecule type" value="Genomic_DNA"/>
</dbReference>
<dbReference type="Gene3D" id="1.10.10.10">
    <property type="entry name" value="Winged helix-like DNA-binding domain superfamily/Winged helix DNA-binding domain"/>
    <property type="match status" value="1"/>
</dbReference>
<keyword evidence="2" id="KW-0238">DNA-binding</keyword>
<dbReference type="InterPro" id="IPR000835">
    <property type="entry name" value="HTH_MarR-typ"/>
</dbReference>